<dbReference type="Pfam" id="PF00096">
    <property type="entry name" value="zf-C2H2"/>
    <property type="match status" value="2"/>
</dbReference>
<comment type="subcellular location">
    <subcellularLocation>
        <location evidence="1">Nucleus</location>
    </subcellularLocation>
</comment>
<keyword evidence="4" id="KW-0677">Repeat</keyword>
<feature type="region of interest" description="Disordered" evidence="12">
    <location>
        <begin position="90"/>
        <end position="141"/>
    </location>
</feature>
<evidence type="ECO:0000256" key="10">
    <source>
        <dbReference type="ARBA" id="ARBA00023242"/>
    </source>
</evidence>
<dbReference type="GO" id="GO:0003700">
    <property type="term" value="F:DNA-binding transcription factor activity"/>
    <property type="evidence" value="ECO:0007669"/>
    <property type="project" value="TreeGrafter"/>
</dbReference>
<feature type="region of interest" description="Disordered" evidence="12">
    <location>
        <begin position="48"/>
        <end position="74"/>
    </location>
</feature>
<evidence type="ECO:0000256" key="11">
    <source>
        <dbReference type="PROSITE-ProRule" id="PRU00042"/>
    </source>
</evidence>
<feature type="region of interest" description="Disordered" evidence="12">
    <location>
        <begin position="277"/>
        <end position="301"/>
    </location>
</feature>
<dbReference type="InterPro" id="IPR013087">
    <property type="entry name" value="Znf_C2H2_type"/>
</dbReference>
<keyword evidence="5 11" id="KW-0863">Zinc-finger</keyword>
<feature type="domain" description="C2H2-type" evidence="13">
    <location>
        <begin position="301"/>
        <end position="328"/>
    </location>
</feature>
<dbReference type="GO" id="GO:0005634">
    <property type="term" value="C:nucleus"/>
    <property type="evidence" value="ECO:0007669"/>
    <property type="project" value="UniProtKB-SubCell"/>
</dbReference>
<evidence type="ECO:0000313" key="15">
    <source>
        <dbReference type="Proteomes" id="UP000001307"/>
    </source>
</evidence>
<evidence type="ECO:0000256" key="5">
    <source>
        <dbReference type="ARBA" id="ARBA00022771"/>
    </source>
</evidence>
<reference evidence="14" key="1">
    <citation type="journal article" date="2010" name="Science">
        <title>Plasticity of animal genome architecture unmasked by rapid evolution of a pelagic tunicate.</title>
        <authorList>
            <person name="Denoeud F."/>
            <person name="Henriet S."/>
            <person name="Mungpakdee S."/>
            <person name="Aury J.M."/>
            <person name="Da Silva C."/>
            <person name="Brinkmann H."/>
            <person name="Mikhaleva J."/>
            <person name="Olsen L.C."/>
            <person name="Jubin C."/>
            <person name="Canestro C."/>
            <person name="Bouquet J.M."/>
            <person name="Danks G."/>
            <person name="Poulain J."/>
            <person name="Campsteijn C."/>
            <person name="Adamski M."/>
            <person name="Cross I."/>
            <person name="Yadetie F."/>
            <person name="Muffato M."/>
            <person name="Louis A."/>
            <person name="Butcher S."/>
            <person name="Tsagkogeorga G."/>
            <person name="Konrad A."/>
            <person name="Singh S."/>
            <person name="Jensen M.F."/>
            <person name="Cong E.H."/>
            <person name="Eikeseth-Otteraa H."/>
            <person name="Noel B."/>
            <person name="Anthouard V."/>
            <person name="Porcel B.M."/>
            <person name="Kachouri-Lafond R."/>
            <person name="Nishino A."/>
            <person name="Ugolini M."/>
            <person name="Chourrout P."/>
            <person name="Nishida H."/>
            <person name="Aasland R."/>
            <person name="Huzurbazar S."/>
            <person name="Westhof E."/>
            <person name="Delsuc F."/>
            <person name="Lehrach H."/>
            <person name="Reinhardt R."/>
            <person name="Weissenbach J."/>
            <person name="Roy S.W."/>
            <person name="Artiguenave F."/>
            <person name="Postlethwait J.H."/>
            <person name="Manak J.R."/>
            <person name="Thompson E.M."/>
            <person name="Jaillon O."/>
            <person name="Du Pasquier L."/>
            <person name="Boudinot P."/>
            <person name="Liberles D.A."/>
            <person name="Volff J.N."/>
            <person name="Philippe H."/>
            <person name="Lenhard B."/>
            <person name="Roest Crollius H."/>
            <person name="Wincker P."/>
            <person name="Chourrout D."/>
        </authorList>
    </citation>
    <scope>NUCLEOTIDE SEQUENCE [LARGE SCALE GENOMIC DNA]</scope>
</reference>
<evidence type="ECO:0000256" key="1">
    <source>
        <dbReference type="ARBA" id="ARBA00004123"/>
    </source>
</evidence>
<evidence type="ECO:0000259" key="13">
    <source>
        <dbReference type="PROSITE" id="PS50157"/>
    </source>
</evidence>
<dbReference type="SMART" id="SM00355">
    <property type="entry name" value="ZnF_C2H2"/>
    <property type="match status" value="3"/>
</dbReference>
<evidence type="ECO:0000256" key="7">
    <source>
        <dbReference type="ARBA" id="ARBA00022843"/>
    </source>
</evidence>
<dbReference type="PROSITE" id="PS50157">
    <property type="entry name" value="ZINC_FINGER_C2H2_2"/>
    <property type="match status" value="3"/>
</dbReference>
<dbReference type="PANTHER" id="PTHR45993:SF6">
    <property type="entry name" value="C2H2-TYPE DOMAIN-CONTAINING PROTEIN"/>
    <property type="match status" value="1"/>
</dbReference>
<dbReference type="Pfam" id="PF23611">
    <property type="entry name" value="zf-C2H2_16"/>
    <property type="match status" value="1"/>
</dbReference>
<keyword evidence="7" id="KW-0832">Ubl conjugation</keyword>
<evidence type="ECO:0000256" key="8">
    <source>
        <dbReference type="ARBA" id="ARBA00023015"/>
    </source>
</evidence>
<dbReference type="InterPro" id="IPR056438">
    <property type="entry name" value="Znf-C2H2_CTCF"/>
</dbReference>
<dbReference type="GO" id="GO:0000978">
    <property type="term" value="F:RNA polymerase II cis-regulatory region sequence-specific DNA binding"/>
    <property type="evidence" value="ECO:0007669"/>
    <property type="project" value="TreeGrafter"/>
</dbReference>
<keyword evidence="2" id="KW-1017">Isopeptide bond</keyword>
<evidence type="ECO:0000313" key="14">
    <source>
        <dbReference type="EMBL" id="CBY18734.1"/>
    </source>
</evidence>
<sequence>MVTPTPPRTEPDHMARGGLDTNCGPLHLRFKPCLFFEAIKIVEVESIKQENSADDDESSSPVESAITEEIEQEEFNVDIAEEKRLLKNEIEEESSDSERLELTSPALINEHSEGAQSRCSRSDSDIKSTSSENQLKRKYSHTIADIIPDKTARQDDSSSDVEEINSTPPIARFAANSNSWAFQPTASLPSRVTGGLNGLPGVPVAHQPVSPALMEAFQRARQGVASIQSQVSPIGFALRVQQQLQANALFTMLRQQQQVKSFNHLNHRFPAGMNPRVPPASLQFPPPQTQTRRRPNGQKNDRCEYCGKVFKNTSNLTVHRRMHTGERPYKCKLCDYACAQSSKLTRHMKTHGTSREHQHKCDICGVPFAVFSTLEKHMKKEHADQLNERMNGHFLTLPSSSK</sequence>
<proteinExistence type="predicted"/>
<dbReference type="OrthoDB" id="10046198at2759"/>
<dbReference type="InterPro" id="IPR036236">
    <property type="entry name" value="Znf_C2H2_sf"/>
</dbReference>
<accession>E4X7R1</accession>
<evidence type="ECO:0000256" key="6">
    <source>
        <dbReference type="ARBA" id="ARBA00022833"/>
    </source>
</evidence>
<dbReference type="PROSITE" id="PS00028">
    <property type="entry name" value="ZINC_FINGER_C2H2_1"/>
    <property type="match status" value="3"/>
</dbReference>
<dbReference type="FunFam" id="3.30.160.60:FF:001175">
    <property type="entry name" value="Zinc finger, C2H2 type"/>
    <property type="match status" value="1"/>
</dbReference>
<dbReference type="GO" id="GO:0006357">
    <property type="term" value="P:regulation of transcription by RNA polymerase II"/>
    <property type="evidence" value="ECO:0007669"/>
    <property type="project" value="TreeGrafter"/>
</dbReference>
<dbReference type="Proteomes" id="UP000001307">
    <property type="component" value="Unassembled WGS sequence"/>
</dbReference>
<gene>
    <name evidence="14" type="ORF">GSOID_T00003600001</name>
</gene>
<dbReference type="EMBL" id="FN653028">
    <property type="protein sequence ID" value="CBY18734.1"/>
    <property type="molecule type" value="Genomic_DNA"/>
</dbReference>
<dbReference type="Gene3D" id="3.30.160.60">
    <property type="entry name" value="Classic Zinc Finger"/>
    <property type="match status" value="2"/>
</dbReference>
<organism evidence="14">
    <name type="scientific">Oikopleura dioica</name>
    <name type="common">Tunicate</name>
    <dbReference type="NCBI Taxonomy" id="34765"/>
    <lineage>
        <taxon>Eukaryota</taxon>
        <taxon>Metazoa</taxon>
        <taxon>Chordata</taxon>
        <taxon>Tunicata</taxon>
        <taxon>Appendicularia</taxon>
        <taxon>Copelata</taxon>
        <taxon>Oikopleuridae</taxon>
        <taxon>Oikopleura</taxon>
    </lineage>
</organism>
<dbReference type="SUPFAM" id="SSF57667">
    <property type="entry name" value="beta-beta-alpha zinc fingers"/>
    <property type="match status" value="2"/>
</dbReference>
<keyword evidence="8" id="KW-0805">Transcription regulation</keyword>
<keyword evidence="6" id="KW-0862">Zinc</keyword>
<keyword evidence="3" id="KW-0479">Metal-binding</keyword>
<protein>
    <recommendedName>
        <fullName evidence="13">C2H2-type domain-containing protein</fullName>
    </recommendedName>
</protein>
<evidence type="ECO:0000256" key="9">
    <source>
        <dbReference type="ARBA" id="ARBA00023163"/>
    </source>
</evidence>
<evidence type="ECO:0000256" key="12">
    <source>
        <dbReference type="SAM" id="MobiDB-lite"/>
    </source>
</evidence>
<feature type="domain" description="C2H2-type" evidence="13">
    <location>
        <begin position="359"/>
        <end position="387"/>
    </location>
</feature>
<dbReference type="GO" id="GO:0008270">
    <property type="term" value="F:zinc ion binding"/>
    <property type="evidence" value="ECO:0007669"/>
    <property type="project" value="UniProtKB-KW"/>
</dbReference>
<dbReference type="FunFam" id="3.30.160.60:FF:000046">
    <property type="entry name" value="Putative B-cell lymphoma/leukemia 11A"/>
    <property type="match status" value="1"/>
</dbReference>
<evidence type="ECO:0000256" key="3">
    <source>
        <dbReference type="ARBA" id="ARBA00022723"/>
    </source>
</evidence>
<keyword evidence="9" id="KW-0804">Transcription</keyword>
<evidence type="ECO:0000256" key="4">
    <source>
        <dbReference type="ARBA" id="ARBA00022737"/>
    </source>
</evidence>
<name>E4X7R1_OIKDI</name>
<dbReference type="InParanoid" id="E4X7R1"/>
<dbReference type="InterPro" id="IPR051497">
    <property type="entry name" value="Dev/Hematopoietic_TF"/>
</dbReference>
<dbReference type="AlphaFoldDB" id="E4X7R1"/>
<keyword evidence="15" id="KW-1185">Reference proteome</keyword>
<feature type="domain" description="C2H2-type" evidence="13">
    <location>
        <begin position="329"/>
        <end position="356"/>
    </location>
</feature>
<dbReference type="PANTHER" id="PTHR45993">
    <property type="entry name" value="B-CELL LYMPHOMA/LEUKEMIA 11"/>
    <property type="match status" value="1"/>
</dbReference>
<evidence type="ECO:0000256" key="2">
    <source>
        <dbReference type="ARBA" id="ARBA00022499"/>
    </source>
</evidence>
<keyword evidence="10" id="KW-0539">Nucleus</keyword>